<gene>
    <name evidence="2" type="ORF">POT9AD_0518</name>
</gene>
<name>A0A653AYP1_ECTOL</name>
<accession>A0A653AYP1</accession>
<protein>
    <submittedName>
        <fullName evidence="2">Uncharacterized protein</fullName>
    </submittedName>
</protein>
<dbReference type="EMBL" id="LR130779">
    <property type="protein sequence ID" value="VDN61509.1"/>
    <property type="molecule type" value="Genomic_DNA"/>
</dbReference>
<evidence type="ECO:0000256" key="1">
    <source>
        <dbReference type="SAM" id="MobiDB-lite"/>
    </source>
</evidence>
<sequence>MEKRHRRPKAQGRDGKKLAIAAGPV</sequence>
<dbReference type="AlphaFoldDB" id="A0A653AYP1"/>
<feature type="region of interest" description="Disordered" evidence="1">
    <location>
        <begin position="1"/>
        <end position="25"/>
    </location>
</feature>
<proteinExistence type="predicted"/>
<evidence type="ECO:0000313" key="2">
    <source>
        <dbReference type="EMBL" id="VDN61509.1"/>
    </source>
</evidence>
<feature type="compositionally biased region" description="Basic residues" evidence="1">
    <location>
        <begin position="1"/>
        <end position="10"/>
    </location>
</feature>
<organism evidence="2">
    <name type="scientific">Ectopseudomonas oleovorans</name>
    <name type="common">Pseudomonas oleovorans</name>
    <dbReference type="NCBI Taxonomy" id="301"/>
    <lineage>
        <taxon>Bacteria</taxon>
        <taxon>Pseudomonadati</taxon>
        <taxon>Pseudomonadota</taxon>
        <taxon>Gammaproteobacteria</taxon>
        <taxon>Pseudomonadales</taxon>
        <taxon>Pseudomonadaceae</taxon>
        <taxon>Ectopseudomonas</taxon>
    </lineage>
</organism>
<reference evidence="2" key="1">
    <citation type="submission" date="2018-11" db="EMBL/GenBank/DDBJ databases">
        <authorList>
            <consortium name="Genoscope - CEA"/>
            <person name="William W."/>
        </authorList>
    </citation>
    <scope>NUCLEOTIDE SEQUENCE [LARGE SCALE GENOMIC DNA]</scope>
    <source>
        <strain evidence="2">T9AD</strain>
    </source>
</reference>